<dbReference type="AlphaFoldDB" id="A0A381VK35"/>
<protein>
    <recommendedName>
        <fullName evidence="10">Acyl-CoA dehydrogenase</fullName>
    </recommendedName>
</protein>
<comment type="similarity">
    <text evidence="2">Belongs to the acyl-CoA dehydrogenase family.</text>
</comment>
<dbReference type="InterPro" id="IPR006091">
    <property type="entry name" value="Acyl-CoA_Oxase/DH_mid-dom"/>
</dbReference>
<evidence type="ECO:0000259" key="7">
    <source>
        <dbReference type="Pfam" id="PF02770"/>
    </source>
</evidence>
<evidence type="ECO:0000256" key="2">
    <source>
        <dbReference type="ARBA" id="ARBA00009347"/>
    </source>
</evidence>
<feature type="domain" description="Acyl-CoA dehydrogenase/oxidase C-terminal" evidence="6">
    <location>
        <begin position="212"/>
        <end position="386"/>
    </location>
</feature>
<comment type="cofactor">
    <cofactor evidence="1">
        <name>FAD</name>
        <dbReference type="ChEBI" id="CHEBI:57692"/>
    </cofactor>
</comment>
<dbReference type="PANTHER" id="PTHR43292">
    <property type="entry name" value="ACYL-COA DEHYDROGENASE"/>
    <property type="match status" value="1"/>
</dbReference>
<sequence>MDFDLPPDDEPRRLEVRAWLEANPEPTPDELLDAGYTVPHWPAPWGIEADPMHQIVIDEELRRAGVRRPDNAIGIGWAAPTIQLAGTEEQKQRYLRPIFTGEEFWCQMFSEPDAGSDLASLGTRAVRDGDEYIVNGSKIWTSGGHLAKFGILIARTDPDVPKHKGISYFICPTDLPGISMTPIIDATTAHSFNQVFFEDVRIPADLLVGAEGDGWRLARVTLANERVSLSSAGSLWGAGPSAEDLLELVRRAGGCDDLVLRQKMASLKCEAEVLRLNRLRTLSAKLAGRTPGVEASIQKAMADDHGQHVMELAKELAGTSGMLVGSGPKGVLRPVLEESFTDNLLRTRQFPDVSSIWHYGFIFSPALTLGGGTFAVQRNIIGERVLGLPRDIDVESGKSWAEARTASRG</sequence>
<dbReference type="PANTHER" id="PTHR43292:SF4">
    <property type="entry name" value="ACYL-COA DEHYDROGENASE FADE34"/>
    <property type="match status" value="1"/>
</dbReference>
<name>A0A381VK35_9ZZZZ</name>
<dbReference type="GO" id="GO:0016627">
    <property type="term" value="F:oxidoreductase activity, acting on the CH-CH group of donors"/>
    <property type="evidence" value="ECO:0007669"/>
    <property type="project" value="InterPro"/>
</dbReference>
<dbReference type="SUPFAM" id="SSF47203">
    <property type="entry name" value="Acyl-CoA dehydrogenase C-terminal domain-like"/>
    <property type="match status" value="1"/>
</dbReference>
<evidence type="ECO:0000259" key="8">
    <source>
        <dbReference type="Pfam" id="PF02771"/>
    </source>
</evidence>
<organism evidence="9">
    <name type="scientific">marine metagenome</name>
    <dbReference type="NCBI Taxonomy" id="408172"/>
    <lineage>
        <taxon>unclassified sequences</taxon>
        <taxon>metagenomes</taxon>
        <taxon>ecological metagenomes</taxon>
    </lineage>
</organism>
<dbReference type="SUPFAM" id="SSF56645">
    <property type="entry name" value="Acyl-CoA dehydrogenase NM domain-like"/>
    <property type="match status" value="1"/>
</dbReference>
<dbReference type="Gene3D" id="2.40.110.10">
    <property type="entry name" value="Butyryl-CoA Dehydrogenase, subunit A, domain 2"/>
    <property type="match status" value="1"/>
</dbReference>
<reference evidence="9" key="1">
    <citation type="submission" date="2018-05" db="EMBL/GenBank/DDBJ databases">
        <authorList>
            <person name="Lanie J.A."/>
            <person name="Ng W.-L."/>
            <person name="Kazmierczak K.M."/>
            <person name="Andrzejewski T.M."/>
            <person name="Davidsen T.M."/>
            <person name="Wayne K.J."/>
            <person name="Tettelin H."/>
            <person name="Glass J.I."/>
            <person name="Rusch D."/>
            <person name="Podicherti R."/>
            <person name="Tsui H.-C.T."/>
            <person name="Winkler M.E."/>
        </authorList>
    </citation>
    <scope>NUCLEOTIDE SEQUENCE</scope>
</reference>
<dbReference type="GO" id="GO:0005886">
    <property type="term" value="C:plasma membrane"/>
    <property type="evidence" value="ECO:0007669"/>
    <property type="project" value="TreeGrafter"/>
</dbReference>
<dbReference type="FunFam" id="2.40.110.10:FF:000011">
    <property type="entry name" value="Acyl-CoA dehydrogenase FadE34"/>
    <property type="match status" value="1"/>
</dbReference>
<dbReference type="EMBL" id="UINC01008990">
    <property type="protein sequence ID" value="SVA40391.1"/>
    <property type="molecule type" value="Genomic_DNA"/>
</dbReference>
<evidence type="ECO:0000256" key="5">
    <source>
        <dbReference type="ARBA" id="ARBA00023002"/>
    </source>
</evidence>
<dbReference type="InterPro" id="IPR046373">
    <property type="entry name" value="Acyl-CoA_Oxase/DH_mid-dom_sf"/>
</dbReference>
<dbReference type="Pfam" id="PF02770">
    <property type="entry name" value="Acyl-CoA_dh_M"/>
    <property type="match status" value="1"/>
</dbReference>
<dbReference type="InterPro" id="IPR037069">
    <property type="entry name" value="AcylCoA_DH/ox_N_sf"/>
</dbReference>
<feature type="domain" description="Acyl-CoA oxidase/dehydrogenase middle" evidence="7">
    <location>
        <begin position="106"/>
        <end position="200"/>
    </location>
</feature>
<dbReference type="InterPro" id="IPR009100">
    <property type="entry name" value="AcylCoA_DH/oxidase_NM_dom_sf"/>
</dbReference>
<dbReference type="GO" id="GO:0050660">
    <property type="term" value="F:flavin adenine dinucleotide binding"/>
    <property type="evidence" value="ECO:0007669"/>
    <property type="project" value="InterPro"/>
</dbReference>
<keyword evidence="3" id="KW-0285">Flavoprotein</keyword>
<keyword evidence="5" id="KW-0560">Oxidoreductase</keyword>
<dbReference type="Gene3D" id="1.10.540.10">
    <property type="entry name" value="Acyl-CoA dehydrogenase/oxidase, N-terminal domain"/>
    <property type="match status" value="1"/>
</dbReference>
<proteinExistence type="inferred from homology"/>
<evidence type="ECO:0000256" key="3">
    <source>
        <dbReference type="ARBA" id="ARBA00022630"/>
    </source>
</evidence>
<dbReference type="Pfam" id="PF02771">
    <property type="entry name" value="Acyl-CoA_dh_N"/>
    <property type="match status" value="1"/>
</dbReference>
<evidence type="ECO:0000256" key="1">
    <source>
        <dbReference type="ARBA" id="ARBA00001974"/>
    </source>
</evidence>
<keyword evidence="4" id="KW-0274">FAD</keyword>
<evidence type="ECO:0008006" key="10">
    <source>
        <dbReference type="Google" id="ProtNLM"/>
    </source>
</evidence>
<evidence type="ECO:0000313" key="9">
    <source>
        <dbReference type="EMBL" id="SVA40391.1"/>
    </source>
</evidence>
<dbReference type="InterPro" id="IPR009075">
    <property type="entry name" value="AcylCo_DH/oxidase_C"/>
</dbReference>
<dbReference type="Pfam" id="PF00441">
    <property type="entry name" value="Acyl-CoA_dh_1"/>
    <property type="match status" value="1"/>
</dbReference>
<feature type="domain" description="Acyl-CoA dehydrogenase/oxidase N-terminal" evidence="8">
    <location>
        <begin position="24"/>
        <end position="102"/>
    </location>
</feature>
<gene>
    <name evidence="9" type="ORF">METZ01_LOCUS93245</name>
</gene>
<dbReference type="Gene3D" id="1.20.140.10">
    <property type="entry name" value="Butyryl-CoA Dehydrogenase, subunit A, domain 3"/>
    <property type="match status" value="1"/>
</dbReference>
<dbReference type="InterPro" id="IPR036250">
    <property type="entry name" value="AcylCo_DH-like_C"/>
</dbReference>
<accession>A0A381VK35</accession>
<dbReference type="InterPro" id="IPR013786">
    <property type="entry name" value="AcylCoA_DH/ox_N"/>
</dbReference>
<evidence type="ECO:0000256" key="4">
    <source>
        <dbReference type="ARBA" id="ARBA00022827"/>
    </source>
</evidence>
<dbReference type="InterPro" id="IPR052161">
    <property type="entry name" value="Mycobact_Acyl-CoA_DH"/>
</dbReference>
<evidence type="ECO:0000259" key="6">
    <source>
        <dbReference type="Pfam" id="PF00441"/>
    </source>
</evidence>